<feature type="region of interest" description="Disordered" evidence="1">
    <location>
        <begin position="163"/>
        <end position="182"/>
    </location>
</feature>
<proteinExistence type="predicted"/>
<accession>A0A446B6G1</accession>
<feature type="compositionally biased region" description="Basic and acidic residues" evidence="1">
    <location>
        <begin position="26"/>
        <end position="44"/>
    </location>
</feature>
<feature type="region of interest" description="Disordered" evidence="1">
    <location>
        <begin position="14"/>
        <end position="47"/>
    </location>
</feature>
<dbReference type="Proteomes" id="UP000289323">
    <property type="component" value="Unassembled WGS sequence"/>
</dbReference>
<name>A0A446B6G1_9PEZI</name>
<sequence length="182" mass="20670">MCLIGLLLAFRSRKELSSSHRRSEHPRREESRSRRHEKDERKDAALLTEDALARLCLSLEKGLLEEQRRWRDQELLDRQERQRLGLEPSPPPPPPPQRPPSEEAPPYSLRDENARQPTPVPAPAPEYQADAAAAGSPERRSRDPPAPAYRYCCPNCLCTAPRVSSTVKRPTVPELDGGRSRE</sequence>
<dbReference type="AlphaFoldDB" id="A0A446B6G1"/>
<feature type="compositionally biased region" description="Low complexity" evidence="1">
    <location>
        <begin position="125"/>
        <end position="134"/>
    </location>
</feature>
<feature type="compositionally biased region" description="Basic and acidic residues" evidence="1">
    <location>
        <begin position="74"/>
        <end position="84"/>
    </location>
</feature>
<organism evidence="2 3">
    <name type="scientific">Thermothielavioides terrestris</name>
    <dbReference type="NCBI Taxonomy" id="2587410"/>
    <lineage>
        <taxon>Eukaryota</taxon>
        <taxon>Fungi</taxon>
        <taxon>Dikarya</taxon>
        <taxon>Ascomycota</taxon>
        <taxon>Pezizomycotina</taxon>
        <taxon>Sordariomycetes</taxon>
        <taxon>Sordariomycetidae</taxon>
        <taxon>Sordariales</taxon>
        <taxon>Chaetomiaceae</taxon>
        <taxon>Thermothielavioides</taxon>
    </lineage>
</organism>
<feature type="compositionally biased region" description="Pro residues" evidence="1">
    <location>
        <begin position="88"/>
        <end position="103"/>
    </location>
</feature>
<evidence type="ECO:0000256" key="1">
    <source>
        <dbReference type="SAM" id="MobiDB-lite"/>
    </source>
</evidence>
<dbReference type="EMBL" id="OUUZ01000001">
    <property type="protein sequence ID" value="SPQ18096.1"/>
    <property type="molecule type" value="Genomic_DNA"/>
</dbReference>
<gene>
    <name evidence="2" type="ORF">TT172_LOCUS515</name>
</gene>
<reference evidence="2 3" key="1">
    <citation type="submission" date="2018-04" db="EMBL/GenBank/DDBJ databases">
        <authorList>
            <person name="Huttner S."/>
            <person name="Dainat J."/>
        </authorList>
    </citation>
    <scope>NUCLEOTIDE SEQUENCE [LARGE SCALE GENOMIC DNA]</scope>
</reference>
<feature type="region of interest" description="Disordered" evidence="1">
    <location>
        <begin position="74"/>
        <end position="145"/>
    </location>
</feature>
<evidence type="ECO:0000313" key="3">
    <source>
        <dbReference type="Proteomes" id="UP000289323"/>
    </source>
</evidence>
<evidence type="ECO:0000313" key="2">
    <source>
        <dbReference type="EMBL" id="SPQ18096.1"/>
    </source>
</evidence>
<protein>
    <submittedName>
        <fullName evidence="2">Adecf32c-c623-4e25-8e81-d0a483bd64d9</fullName>
    </submittedName>
</protein>